<organism evidence="1 2">
    <name type="scientific">Pseudomonas entomophila</name>
    <dbReference type="NCBI Taxonomy" id="312306"/>
    <lineage>
        <taxon>Bacteria</taxon>
        <taxon>Pseudomonadati</taxon>
        <taxon>Pseudomonadota</taxon>
        <taxon>Gammaproteobacteria</taxon>
        <taxon>Pseudomonadales</taxon>
        <taxon>Pseudomonadaceae</taxon>
        <taxon>Pseudomonas</taxon>
    </lineage>
</organism>
<proteinExistence type="predicted"/>
<dbReference type="KEGG" id="pory:EJA05_23245"/>
<dbReference type="EMBL" id="CP034338">
    <property type="protein sequence ID" value="AZL70466.1"/>
    <property type="molecule type" value="Genomic_DNA"/>
</dbReference>
<name>A0A3S8UQ86_9PSED</name>
<dbReference type="OrthoDB" id="6949561at2"/>
<dbReference type="Proteomes" id="UP000268230">
    <property type="component" value="Chromosome"/>
</dbReference>
<protein>
    <recommendedName>
        <fullName evidence="3">DUF3077 domain-containing protein</fullName>
    </recommendedName>
</protein>
<accession>A0A3S8UQ86</accession>
<evidence type="ECO:0008006" key="3">
    <source>
        <dbReference type="Google" id="ProtNLM"/>
    </source>
</evidence>
<sequence>MLKIVPDPPLSPEKFHSLEDLLVQISERLFCALSIIHLHTPAHVTPLDRGLSLTTTHEIEAARQLAELALSTLQVKH</sequence>
<evidence type="ECO:0000313" key="1">
    <source>
        <dbReference type="EMBL" id="AZL70466.1"/>
    </source>
</evidence>
<reference evidence="1 2" key="1">
    <citation type="submission" date="2018-12" db="EMBL/GenBank/DDBJ databases">
        <authorList>
            <person name="Li S."/>
            <person name="Yang R."/>
            <person name="Chen G."/>
            <person name="Zou L."/>
            <person name="Zhang C."/>
            <person name="Chen Y."/>
            <person name="Liu Z."/>
            <person name="Li Y."/>
            <person name="Yan Y."/>
            <person name="Huang M."/>
            <person name="Chen T."/>
        </authorList>
    </citation>
    <scope>NUCLEOTIDE SEQUENCE [LARGE SCALE GENOMIC DNA]</scope>
    <source>
        <strain evidence="1 2">1257</strain>
    </source>
</reference>
<evidence type="ECO:0000313" key="2">
    <source>
        <dbReference type="Proteomes" id="UP000268230"/>
    </source>
</evidence>
<dbReference type="AlphaFoldDB" id="A0A3S8UQ86"/>
<gene>
    <name evidence="1" type="ORF">EJA05_23245</name>
</gene>